<accession>A0ACC2TS33</accession>
<evidence type="ECO:0000313" key="2">
    <source>
        <dbReference type="Proteomes" id="UP001165960"/>
    </source>
</evidence>
<reference evidence="1" key="1">
    <citation type="submission" date="2022-04" db="EMBL/GenBank/DDBJ databases">
        <title>Genome of the entomopathogenic fungus Entomophthora muscae.</title>
        <authorList>
            <person name="Elya C."/>
            <person name="Lovett B.R."/>
            <person name="Lee E."/>
            <person name="Macias A.M."/>
            <person name="Hajek A.E."/>
            <person name="De Bivort B.L."/>
            <person name="Kasson M.T."/>
            <person name="De Fine Licht H.H."/>
            <person name="Stajich J.E."/>
        </authorList>
    </citation>
    <scope>NUCLEOTIDE SEQUENCE</scope>
    <source>
        <strain evidence="1">Berkeley</strain>
    </source>
</reference>
<proteinExistence type="predicted"/>
<evidence type="ECO:0000313" key="1">
    <source>
        <dbReference type="EMBL" id="KAJ9077171.1"/>
    </source>
</evidence>
<comment type="caution">
    <text evidence="1">The sequence shown here is derived from an EMBL/GenBank/DDBJ whole genome shotgun (WGS) entry which is preliminary data.</text>
</comment>
<name>A0ACC2TS33_9FUNG</name>
<organism evidence="1 2">
    <name type="scientific">Entomophthora muscae</name>
    <dbReference type="NCBI Taxonomy" id="34485"/>
    <lineage>
        <taxon>Eukaryota</taxon>
        <taxon>Fungi</taxon>
        <taxon>Fungi incertae sedis</taxon>
        <taxon>Zoopagomycota</taxon>
        <taxon>Entomophthoromycotina</taxon>
        <taxon>Entomophthoromycetes</taxon>
        <taxon>Entomophthorales</taxon>
        <taxon>Entomophthoraceae</taxon>
        <taxon>Entomophthora</taxon>
    </lineage>
</organism>
<sequence>MPKTSPVNKLLVRNDNLDAPEPQSREPELNPEQNPSQTASSKDWESDSPLPIDKVVANLPGPEPLTTTQGSASKLPV</sequence>
<dbReference type="EMBL" id="QTSX02002216">
    <property type="protein sequence ID" value="KAJ9077171.1"/>
    <property type="molecule type" value="Genomic_DNA"/>
</dbReference>
<dbReference type="Proteomes" id="UP001165960">
    <property type="component" value="Unassembled WGS sequence"/>
</dbReference>
<keyword evidence="2" id="KW-1185">Reference proteome</keyword>
<gene>
    <name evidence="1" type="ORF">DSO57_1019329</name>
</gene>
<protein>
    <submittedName>
        <fullName evidence="1">Uncharacterized protein</fullName>
    </submittedName>
</protein>